<dbReference type="PROSITE" id="PS01124">
    <property type="entry name" value="HTH_ARAC_FAMILY_2"/>
    <property type="match status" value="1"/>
</dbReference>
<dbReference type="AlphaFoldDB" id="A0A5Q2TS43"/>
<dbReference type="InterPro" id="IPR009057">
    <property type="entry name" value="Homeodomain-like_sf"/>
</dbReference>
<keyword evidence="3" id="KW-0804">Transcription</keyword>
<dbReference type="EMBL" id="CP045915">
    <property type="protein sequence ID" value="QGH35588.1"/>
    <property type="molecule type" value="Genomic_DNA"/>
</dbReference>
<dbReference type="Pfam" id="PF12833">
    <property type="entry name" value="HTH_18"/>
    <property type="match status" value="1"/>
</dbReference>
<dbReference type="SMART" id="SM00342">
    <property type="entry name" value="HTH_ARAC"/>
    <property type="match status" value="1"/>
</dbReference>
<dbReference type="RefSeq" id="WP_153791926.1">
    <property type="nucleotide sequence ID" value="NZ_CP045915.1"/>
</dbReference>
<evidence type="ECO:0000313" key="8">
    <source>
        <dbReference type="Proteomes" id="UP000339690"/>
    </source>
</evidence>
<evidence type="ECO:0000256" key="4">
    <source>
        <dbReference type="SAM" id="Coils"/>
    </source>
</evidence>
<keyword evidence="5" id="KW-1133">Transmembrane helix</keyword>
<keyword evidence="5" id="KW-0472">Membrane</keyword>
<evidence type="ECO:0000256" key="1">
    <source>
        <dbReference type="ARBA" id="ARBA00023015"/>
    </source>
</evidence>
<dbReference type="PANTHER" id="PTHR43280:SF10">
    <property type="entry name" value="REGULATORY PROTEIN POCR"/>
    <property type="match status" value="1"/>
</dbReference>
<keyword evidence="1" id="KW-0805">Transcription regulation</keyword>
<sequence length="770" mass="89973">MKNSKKKHYYKLVAFFILLSCLPVMLTGSLSYSQSSKAVVDFSNDEKKQNLYQIQTNVEQVLKYVDLSATYFINSSNAQQLLFEDISPDLYTDFRWLKSELVQLQNIEYGIEDIVFANLDNKWLINNEGFFQLDENTSNQINSHYLQKSGKTHWLIEEKDQIRLPNATIGNCSKYIYLVKELPLLSTRSTSIIAIFIPACELTKIMSKSNNNESFLILDEYNQVIAHSNAEYTEDISSVSSSLFSNIENNDAEGQLNLSIEDTTYKVTYDSSSYNNWTYISFVKISDLHKKSSSVGLLIIIIVCILLIVSIILSVIGSNFLYKPIKKINIAIFGSLDKSQQTVNQTSEFEFIETHIENLLDKNKKLKQRMQNQIIQLKQLFMIRLLHGRIDENEIQLKLQSYHYPQNWNWLTVFSIKIDVTEDNNFNENDQELILFAINNLINDIIPNKNRLTPIVLNNTQTTVIITESTSEPSYTRNINKNAELIQKKIKDLLHVSISIGISNRFKNLHEAENAFNESMEALKYRLKMGNSSVIYYKNLNHNYSNLAPYPIAIINKLFDFIKISDYKNANMEALLFFEYIERNEIKHQQLNIILSRFLFELFELKESLGVQFEDFDSIDMIRQHHSLKSFDELKNWILYNVIQSLIIKLDAKNESKNKKISYKIIRMIHENYNQNISLEFVSSRLHYNPNYLSNIFQKEIGYTFTEYLLEYRINKAKHWLTTTNMSVKSIATELQYKNSQNFIRSFRKMEGITPGKYRSNFERKEEGLL</sequence>
<dbReference type="Proteomes" id="UP000339690">
    <property type="component" value="Chromosome"/>
</dbReference>
<reference evidence="7 8" key="1">
    <citation type="submission" date="2019-11" db="EMBL/GenBank/DDBJ databases">
        <title>Gracilibacillus salitolerans sp. nov., a moderate halophile isolated from a saline soil in northwest China.</title>
        <authorList>
            <person name="Gan L."/>
        </authorList>
    </citation>
    <scope>NUCLEOTIDE SEQUENCE [LARGE SCALE GENOMIC DNA]</scope>
    <source>
        <strain evidence="7 8">SCU50</strain>
    </source>
</reference>
<organism evidence="7 8">
    <name type="scientific">Gracilibacillus salitolerans</name>
    <dbReference type="NCBI Taxonomy" id="2663022"/>
    <lineage>
        <taxon>Bacteria</taxon>
        <taxon>Bacillati</taxon>
        <taxon>Bacillota</taxon>
        <taxon>Bacilli</taxon>
        <taxon>Bacillales</taxon>
        <taxon>Bacillaceae</taxon>
        <taxon>Gracilibacillus</taxon>
    </lineage>
</organism>
<keyword evidence="4" id="KW-0175">Coiled coil</keyword>
<feature type="transmembrane region" description="Helical" evidence="5">
    <location>
        <begin position="295"/>
        <end position="322"/>
    </location>
</feature>
<evidence type="ECO:0000256" key="5">
    <source>
        <dbReference type="SAM" id="Phobius"/>
    </source>
</evidence>
<dbReference type="Gene3D" id="1.10.10.60">
    <property type="entry name" value="Homeodomain-like"/>
    <property type="match status" value="2"/>
</dbReference>
<evidence type="ECO:0000259" key="6">
    <source>
        <dbReference type="PROSITE" id="PS01124"/>
    </source>
</evidence>
<keyword evidence="8" id="KW-1185">Reference proteome</keyword>
<feature type="coiled-coil region" evidence="4">
    <location>
        <begin position="349"/>
        <end position="380"/>
    </location>
</feature>
<dbReference type="SUPFAM" id="SSF46689">
    <property type="entry name" value="Homeodomain-like"/>
    <property type="match status" value="2"/>
</dbReference>
<dbReference type="GO" id="GO:0043565">
    <property type="term" value="F:sequence-specific DNA binding"/>
    <property type="evidence" value="ECO:0007669"/>
    <property type="project" value="InterPro"/>
</dbReference>
<accession>A0A5Q2TS43</accession>
<evidence type="ECO:0000256" key="3">
    <source>
        <dbReference type="ARBA" id="ARBA00023163"/>
    </source>
</evidence>
<dbReference type="PROSITE" id="PS00041">
    <property type="entry name" value="HTH_ARAC_FAMILY_1"/>
    <property type="match status" value="1"/>
</dbReference>
<dbReference type="InterPro" id="IPR018060">
    <property type="entry name" value="HTH_AraC"/>
</dbReference>
<dbReference type="GO" id="GO:0003700">
    <property type="term" value="F:DNA-binding transcription factor activity"/>
    <property type="evidence" value="ECO:0007669"/>
    <property type="project" value="InterPro"/>
</dbReference>
<protein>
    <submittedName>
        <fullName evidence="7">Helix-turn-helix domain-containing protein</fullName>
    </submittedName>
</protein>
<keyword evidence="5" id="KW-0812">Transmembrane</keyword>
<keyword evidence="2" id="KW-0238">DNA-binding</keyword>
<evidence type="ECO:0000313" key="7">
    <source>
        <dbReference type="EMBL" id="QGH35588.1"/>
    </source>
</evidence>
<dbReference type="KEGG" id="grc:GI584_16725"/>
<evidence type="ECO:0000256" key="2">
    <source>
        <dbReference type="ARBA" id="ARBA00023125"/>
    </source>
</evidence>
<proteinExistence type="predicted"/>
<gene>
    <name evidence="7" type="ORF">GI584_16725</name>
</gene>
<name>A0A5Q2TS43_9BACI</name>
<feature type="domain" description="HTH araC/xylS-type" evidence="6">
    <location>
        <begin position="663"/>
        <end position="761"/>
    </location>
</feature>
<dbReference type="InterPro" id="IPR018062">
    <property type="entry name" value="HTH_AraC-typ_CS"/>
</dbReference>
<dbReference type="PANTHER" id="PTHR43280">
    <property type="entry name" value="ARAC-FAMILY TRANSCRIPTIONAL REGULATOR"/>
    <property type="match status" value="1"/>
</dbReference>